<sequence length="103" mass="10873">LVAAIRQVQQPGQGTAPNQATNNNSASGGDSNSGGNTAAATTTAGRNGNTASPARRPDSPRLRELATALQDLLALQDRLNPFLRFLQDSLRQNRLYAEPVSCQ</sequence>
<keyword evidence="3" id="KW-1185">Reference proteome</keyword>
<comment type="caution">
    <text evidence="2">The sequence shown here is derived from an EMBL/GenBank/DDBJ whole genome shotgun (WGS) entry which is preliminary data.</text>
</comment>
<feature type="non-terminal residue" evidence="2">
    <location>
        <position position="1"/>
    </location>
</feature>
<protein>
    <submittedName>
        <fullName evidence="2">Uncharacterized protein</fullName>
    </submittedName>
</protein>
<feature type="compositionally biased region" description="Polar residues" evidence="1">
    <location>
        <begin position="7"/>
        <end position="19"/>
    </location>
</feature>
<proteinExistence type="predicted"/>
<evidence type="ECO:0000313" key="2">
    <source>
        <dbReference type="EMBL" id="ODM92221.1"/>
    </source>
</evidence>
<feature type="region of interest" description="Disordered" evidence="1">
    <location>
        <begin position="1"/>
        <end position="61"/>
    </location>
</feature>
<evidence type="ECO:0000313" key="3">
    <source>
        <dbReference type="Proteomes" id="UP000094527"/>
    </source>
</evidence>
<feature type="compositionally biased region" description="Low complexity" evidence="1">
    <location>
        <begin position="20"/>
        <end position="52"/>
    </location>
</feature>
<gene>
    <name evidence="2" type="ORF">Ocin01_14457</name>
</gene>
<dbReference type="Proteomes" id="UP000094527">
    <property type="component" value="Unassembled WGS sequence"/>
</dbReference>
<feature type="non-terminal residue" evidence="2">
    <location>
        <position position="103"/>
    </location>
</feature>
<reference evidence="2 3" key="1">
    <citation type="journal article" date="2016" name="Genome Biol. Evol.">
        <title>Gene Family Evolution Reflects Adaptation to Soil Environmental Stressors in the Genome of the Collembolan Orchesella cincta.</title>
        <authorList>
            <person name="Faddeeva-Vakhrusheva A."/>
            <person name="Derks M.F."/>
            <person name="Anvar S.Y."/>
            <person name="Agamennone V."/>
            <person name="Suring W."/>
            <person name="Smit S."/>
            <person name="van Straalen N.M."/>
            <person name="Roelofs D."/>
        </authorList>
    </citation>
    <scope>NUCLEOTIDE SEQUENCE [LARGE SCALE GENOMIC DNA]</scope>
    <source>
        <tissue evidence="2">Mixed pool</tissue>
    </source>
</reference>
<dbReference type="AlphaFoldDB" id="A0A1D2MH33"/>
<name>A0A1D2MH33_ORCCI</name>
<organism evidence="2 3">
    <name type="scientific">Orchesella cincta</name>
    <name type="common">Springtail</name>
    <name type="synonym">Podura cincta</name>
    <dbReference type="NCBI Taxonomy" id="48709"/>
    <lineage>
        <taxon>Eukaryota</taxon>
        <taxon>Metazoa</taxon>
        <taxon>Ecdysozoa</taxon>
        <taxon>Arthropoda</taxon>
        <taxon>Hexapoda</taxon>
        <taxon>Collembola</taxon>
        <taxon>Entomobryomorpha</taxon>
        <taxon>Entomobryoidea</taxon>
        <taxon>Orchesellidae</taxon>
        <taxon>Orchesellinae</taxon>
        <taxon>Orchesella</taxon>
    </lineage>
</organism>
<dbReference type="EMBL" id="LJIJ01001293">
    <property type="protein sequence ID" value="ODM92221.1"/>
    <property type="molecule type" value="Genomic_DNA"/>
</dbReference>
<accession>A0A1D2MH33</accession>
<evidence type="ECO:0000256" key="1">
    <source>
        <dbReference type="SAM" id="MobiDB-lite"/>
    </source>
</evidence>